<feature type="domain" description="BFD-like [2Fe-2S]-binding" evidence="10">
    <location>
        <begin position="2"/>
        <end position="50"/>
    </location>
</feature>
<evidence type="ECO:0000256" key="6">
    <source>
        <dbReference type="ARBA" id="ARBA00023014"/>
    </source>
</evidence>
<dbReference type="InterPro" id="IPR041854">
    <property type="entry name" value="BFD-like_2Fe2S-bd_dom_sf"/>
</dbReference>
<keyword evidence="4" id="KW-0249">Electron transport</keyword>
<evidence type="ECO:0000256" key="9">
    <source>
        <dbReference type="ARBA" id="ARBA00046332"/>
    </source>
</evidence>
<reference evidence="12" key="1">
    <citation type="journal article" date="2019" name="Int. J. Syst. Evol. Microbiol.">
        <title>The Global Catalogue of Microorganisms (GCM) 10K type strain sequencing project: providing services to taxonomists for standard genome sequencing and annotation.</title>
        <authorList>
            <consortium name="The Broad Institute Genomics Platform"/>
            <consortium name="The Broad Institute Genome Sequencing Center for Infectious Disease"/>
            <person name="Wu L."/>
            <person name="Ma J."/>
        </authorList>
    </citation>
    <scope>NUCLEOTIDE SEQUENCE [LARGE SCALE GENOMIC DNA]</scope>
    <source>
        <strain evidence="12">CCUG 63419</strain>
    </source>
</reference>
<evidence type="ECO:0000313" key="11">
    <source>
        <dbReference type="EMBL" id="MFD0949773.1"/>
    </source>
</evidence>
<evidence type="ECO:0000259" key="10">
    <source>
        <dbReference type="Pfam" id="PF04324"/>
    </source>
</evidence>
<evidence type="ECO:0000256" key="3">
    <source>
        <dbReference type="ARBA" id="ARBA00022723"/>
    </source>
</evidence>
<keyword evidence="2" id="KW-0001">2Fe-2S</keyword>
<keyword evidence="6" id="KW-0411">Iron-sulfur</keyword>
<comment type="cofactor">
    <cofactor evidence="7">
        <name>[2Fe-2S] cluster</name>
        <dbReference type="ChEBI" id="CHEBI:190135"/>
    </cofactor>
</comment>
<dbReference type="PANTHER" id="PTHR37424:SF1">
    <property type="entry name" value="BACTERIOFERRITIN-ASSOCIATED FERREDOXIN"/>
    <property type="match status" value="1"/>
</dbReference>
<protein>
    <recommendedName>
        <fullName evidence="8">Bacterioferritin-associated ferredoxin</fullName>
    </recommendedName>
</protein>
<evidence type="ECO:0000256" key="2">
    <source>
        <dbReference type="ARBA" id="ARBA00022714"/>
    </source>
</evidence>
<dbReference type="PANTHER" id="PTHR37424">
    <property type="entry name" value="BACTERIOFERRITIN-ASSOCIATED FERREDOXIN"/>
    <property type="match status" value="1"/>
</dbReference>
<keyword evidence="5" id="KW-0408">Iron</keyword>
<evidence type="ECO:0000256" key="1">
    <source>
        <dbReference type="ARBA" id="ARBA00022448"/>
    </source>
</evidence>
<keyword evidence="12" id="KW-1185">Reference proteome</keyword>
<proteinExistence type="inferred from homology"/>
<evidence type="ECO:0000313" key="12">
    <source>
        <dbReference type="Proteomes" id="UP001597044"/>
    </source>
</evidence>
<name>A0ABW3HH90_9GAMM</name>
<gene>
    <name evidence="11" type="ORF">ACFQ0F_05135</name>
</gene>
<keyword evidence="1" id="KW-0813">Transport</keyword>
<comment type="similarity">
    <text evidence="9">Belongs to the Bfd family.</text>
</comment>
<dbReference type="RefSeq" id="WP_340676468.1">
    <property type="nucleotide sequence ID" value="NZ_JBHTIT010000001.1"/>
</dbReference>
<dbReference type="EMBL" id="JBHTIT010000001">
    <property type="protein sequence ID" value="MFD0949773.1"/>
    <property type="molecule type" value="Genomic_DNA"/>
</dbReference>
<dbReference type="InterPro" id="IPR007419">
    <property type="entry name" value="BFD-like_2Fe2S-bd_dom"/>
</dbReference>
<keyword evidence="3" id="KW-0479">Metal-binding</keyword>
<dbReference type="InterPro" id="IPR052371">
    <property type="entry name" value="BFD-associated_ferredoxin"/>
</dbReference>
<dbReference type="Proteomes" id="UP001597044">
    <property type="component" value="Unassembled WGS sequence"/>
</dbReference>
<accession>A0ABW3HH90</accession>
<dbReference type="Gene3D" id="1.10.10.1100">
    <property type="entry name" value="BFD-like [2Fe-2S]-binding domain"/>
    <property type="match status" value="1"/>
</dbReference>
<sequence>MYVCLCHGVTDRAITQAARDGVDTFDALQQRTGVSTCCGACREHAEDVFASACVSEAGATAATITVGQWQPAAMAR</sequence>
<evidence type="ECO:0000256" key="4">
    <source>
        <dbReference type="ARBA" id="ARBA00022982"/>
    </source>
</evidence>
<evidence type="ECO:0000256" key="5">
    <source>
        <dbReference type="ARBA" id="ARBA00023004"/>
    </source>
</evidence>
<comment type="caution">
    <text evidence="11">The sequence shown here is derived from an EMBL/GenBank/DDBJ whole genome shotgun (WGS) entry which is preliminary data.</text>
</comment>
<evidence type="ECO:0000256" key="8">
    <source>
        <dbReference type="ARBA" id="ARBA00039386"/>
    </source>
</evidence>
<organism evidence="11 12">
    <name type="scientific">Paraperlucidibaca wandonensis</name>
    <dbReference type="NCBI Taxonomy" id="1268273"/>
    <lineage>
        <taxon>Bacteria</taxon>
        <taxon>Pseudomonadati</taxon>
        <taxon>Pseudomonadota</taxon>
        <taxon>Gammaproteobacteria</taxon>
        <taxon>Moraxellales</taxon>
        <taxon>Moraxellaceae</taxon>
        <taxon>Paraperlucidibaca</taxon>
    </lineage>
</organism>
<dbReference type="Pfam" id="PF04324">
    <property type="entry name" value="Fer2_BFD"/>
    <property type="match status" value="1"/>
</dbReference>
<evidence type="ECO:0000256" key="7">
    <source>
        <dbReference type="ARBA" id="ARBA00034078"/>
    </source>
</evidence>